<proteinExistence type="inferred from homology"/>
<evidence type="ECO:0000256" key="1">
    <source>
        <dbReference type="ARBA" id="ARBA00006545"/>
    </source>
</evidence>
<feature type="domain" description="Chorein N-terminal" evidence="4">
    <location>
        <begin position="8"/>
        <end position="754"/>
    </location>
</feature>
<dbReference type="InterPro" id="IPR026847">
    <property type="entry name" value="VPS13"/>
</dbReference>
<dbReference type="InterPro" id="IPR026854">
    <property type="entry name" value="VPS13_N"/>
</dbReference>
<feature type="compositionally biased region" description="Acidic residues" evidence="3">
    <location>
        <begin position="885"/>
        <end position="896"/>
    </location>
</feature>
<dbReference type="GO" id="GO:0006623">
    <property type="term" value="P:protein targeting to vacuole"/>
    <property type="evidence" value="ECO:0007669"/>
    <property type="project" value="TreeGrafter"/>
</dbReference>
<evidence type="ECO:0000259" key="4">
    <source>
        <dbReference type="Pfam" id="PF12624"/>
    </source>
</evidence>
<keyword evidence="6" id="KW-1185">Reference proteome</keyword>
<name>A0A9N8D6B7_9STRA</name>
<dbReference type="PANTHER" id="PTHR16166:SF93">
    <property type="entry name" value="INTERMEMBRANE LIPID TRANSFER PROTEIN VPS13"/>
    <property type="match status" value="1"/>
</dbReference>
<dbReference type="GO" id="GO:0045053">
    <property type="term" value="P:protein retention in Golgi apparatus"/>
    <property type="evidence" value="ECO:0007669"/>
    <property type="project" value="TreeGrafter"/>
</dbReference>
<accession>A0A9N8D6B7</accession>
<dbReference type="Pfam" id="PF12624">
    <property type="entry name" value="VPS13_N"/>
    <property type="match status" value="1"/>
</dbReference>
<feature type="region of interest" description="Disordered" evidence="3">
    <location>
        <begin position="881"/>
        <end position="914"/>
    </location>
</feature>
<evidence type="ECO:0000256" key="2">
    <source>
        <dbReference type="ARBA" id="ARBA00022448"/>
    </source>
</evidence>
<protein>
    <submittedName>
        <fullName evidence="5">Vacuolar protein sorting-associated protein 13A</fullName>
    </submittedName>
</protein>
<evidence type="ECO:0000256" key="3">
    <source>
        <dbReference type="SAM" id="MobiDB-lite"/>
    </source>
</evidence>
<comment type="caution">
    <text evidence="5">The sequence shown here is derived from an EMBL/GenBank/DDBJ whole genome shotgun (WGS) entry which is preliminary data.</text>
</comment>
<comment type="similarity">
    <text evidence="1">Belongs to the VPS13 family.</text>
</comment>
<evidence type="ECO:0000313" key="5">
    <source>
        <dbReference type="EMBL" id="CAB9496929.1"/>
    </source>
</evidence>
<dbReference type="EMBL" id="CAICTM010000011">
    <property type="protein sequence ID" value="CAB9496929.1"/>
    <property type="molecule type" value="Genomic_DNA"/>
</dbReference>
<feature type="region of interest" description="Disordered" evidence="3">
    <location>
        <begin position="1610"/>
        <end position="1631"/>
    </location>
</feature>
<gene>
    <name evidence="5" type="ORF">SEMRO_11_G008890.1</name>
</gene>
<evidence type="ECO:0000313" key="6">
    <source>
        <dbReference type="Proteomes" id="UP001153069"/>
    </source>
</evidence>
<dbReference type="OrthoDB" id="46844at2759"/>
<feature type="region of interest" description="Disordered" evidence="3">
    <location>
        <begin position="102"/>
        <end position="121"/>
    </location>
</feature>
<reference evidence="5" key="1">
    <citation type="submission" date="2020-06" db="EMBL/GenBank/DDBJ databases">
        <authorList>
            <consortium name="Plant Systems Biology data submission"/>
        </authorList>
    </citation>
    <scope>NUCLEOTIDE SEQUENCE</scope>
    <source>
        <strain evidence="5">D6</strain>
    </source>
</reference>
<dbReference type="PANTHER" id="PTHR16166">
    <property type="entry name" value="VACUOLAR PROTEIN SORTING-ASSOCIATED PROTEIN VPS13"/>
    <property type="match status" value="1"/>
</dbReference>
<organism evidence="5 6">
    <name type="scientific">Seminavis robusta</name>
    <dbReference type="NCBI Taxonomy" id="568900"/>
    <lineage>
        <taxon>Eukaryota</taxon>
        <taxon>Sar</taxon>
        <taxon>Stramenopiles</taxon>
        <taxon>Ochrophyta</taxon>
        <taxon>Bacillariophyta</taxon>
        <taxon>Bacillariophyceae</taxon>
        <taxon>Bacillariophycidae</taxon>
        <taxon>Naviculales</taxon>
        <taxon>Naviculaceae</taxon>
        <taxon>Seminavis</taxon>
    </lineage>
</organism>
<keyword evidence="2" id="KW-0813">Transport</keyword>
<dbReference type="Proteomes" id="UP001153069">
    <property type="component" value="Unassembled WGS sequence"/>
</dbReference>
<sequence>MAKQALLDVLEQTIGKYVKDLDAENLNLGIWNGQVELNSLELNVDAVNAELDRQAEDRPNFSLPFRVNRGSFGSFQIDVPWSRLMSQPVVLRAHGLTVTVEAQERDNHHHNEAPDSTKSLDTDLKRQKKILEARIKSIFSANETRLRKRAMAELVDMETSKNTSGNSSFSSRLVRRIIENIQVEVNDVHISLESSDCAAGIVMESLTFFTTDARGKRSFVDRTSGDKGISNSFLFKALQIKGLGIYLDEDDNIFCSLTSVSEYSSNASKSPKGHSFILSPLSFEATLRQADSNVCIDYPKYLLSSKLPALSVMLSKSQLEFCAQIAHQVSSADGDMKPLFPEYRPLRRVTKETAKEWWKYAYRCVGRLSGRRGWRDFFMAFKRRKLYITLYKRDSHHEKCHWLEPLLPQELRELHGIENDRSVTIDGIMAWRNIADAHFEKEQEKYDATINAQKKKKTRARSFFFGTTTTETTPSTANPVDDQPPITLSPEEMKELETISVTQMKEDELSNDSKLCNIHFVLGSFRINLTSYELRPLAALNMGRVSSAFKANADGSFVFGLKVSSLDIRDTVTPQSLYPNVLCSLRKESTPGESEEDIFSLSMAKTKEGDQKLNVKLVSFQAVASPILLKEMKKFITITGGQQRRVKSSSRRNPMLAKSLTGSVDLFYDAIDGGDEAPLAISSPRGQNATEEAQSTAPSTFSNALIEAWKTKAAAKASWVADLDIRAPILVLPENCVDASANVLVLDLGHMRFRYGTIDESREIKTWFIRHPKFDGNEPIVDNGNITITNLTFMVTETNAWHRTVAAHGSSNSPLVSEAVVEPISIAFDFAIESVASADVPRGCAIGVVPSIVLRLSPTQASRVLNVYNAWTRLIKESTKNEAEKDLEDTDDNVDSEDSKREDQGGEVTTVPVSGDQTQAGGAAAYSVFYFSIWLQRLSVVVDFGDEGGVDAHLVSVDGSYSSLSDGGSVANLSMGWFWILDKFRRQYARRQRLVAHSSLPLAPHQFAIDEKYAILEELEKAGAFKERSSGATQQLANITYTSVGSNWRTTLEQDNRYAAPDPFVAGEEATRINAKFSSLYIHWNPQAVKTLTSMLGKFNAFLEASTSEPEDPLLIVAAGSKAKPKKLTARSRASRSSGRDGAGKDYGYFLINAEMKGFEITLNSARDDLPLFILTMSRAKVGVLSSEDSLCVSLALGDLRLATPEMGETQAGYRTLLGLAPSLNESLLCVQYWSGPEAMKGVTLVRSDIDKQCEAFTDVELSPMRMVYIHSQVMALVEYATEGILGALTAQAASSAVAAAADLANASDASKQYHVRATAFNFVLPQSARAVGHLSVQAGELSVVYRSFVDPLGGQASISLSDVSLCDSLGEMMQEENISVACEVKLPTLGVGTVEDQAMHVELAISSAAFLLSKSQFAQIMLSLDHNISDYDLYLRDPTGDDEMNDESEFALDRCDSDEVQLGPLTHGGVAEVIIPRRMVVTVKISVLSLELLRTPLQPLIRIAAVDANIVYLSLFDQEKRTTIVTLGNLVCDDQRQKAIQRQYQSLIYQVDRHAEKKDDKSVQDVFQVTYESMDNGDTNYELIIGCPRIVFVPDVVSELLDYLHVEGRASNQSDPPDVPAVATDNTDDTDCHVDDENVRIDEGNGGVEVSLHNRARDPTVARMSVAVTTSKCSVVLVDLAGDLSSIGSPRKSQPGSQVVENLVFEGRANSKLILDSSTVTGETTNMELNFHGDALEVFTAFGRDMRSPLQILEPAEFSVVMTRTPQRFELRAAALTPFNVSFSMRNYALISALISGLGLKGEASSDDEGQLSDQDARRIEQLATKLERGMDESVMSLRHRQSMSVSENFFRRDSDTGAKTNLTYAVSIKVTLPEANLVVINDLQGLDDALFRLTIATLVGGGELRKWLAPSPGLKPLTTFDCHVHTSIMADYFDSRTNLWKELLTKPWELALRGARGASKRFQSDRLSTTFDIESFPCCLSFSEQFIVSITAASRMWSIFSLATSSTASLLKEVNVGSDAHDSVAERGAAASAARNLITTLPYALENHYGLDVDFKLSGTRADLRTCKSGTMQYFRFEPPVKLGYGGQRLYGQDVLDEKSLQIFIGGTVVAIIDDLDGEVGKPRSAHIVILDQTECVLFTNVQQEGKTKVVHLSSSVNMTNMTSLPLQIALLRPKTSTWQDVGVCEPTTKSGGESAVSLQPTGTFNLQDGMLSKSSKSFGIRVEALEDFFSTWKKNAAVDIVMSVSPKLSEWHYENHAEVHGRLDFHAVRGIIHATETNSIKTKFDLVCRARTMERGRAADSFVVQVTAELCLVDDEHLFVDVFFEPRSVIVNTMPVPISVQTPMPHTHSSLCQHGSRESIHEVAPGSTIEVYTPGPSIAVNMRCADMPIAGTPMGWMETWIDLPLTPEFGLAEPLRCVFPFERNKNPSQLGGGCEFFVADGNTDLSSFFHDIAEGEMNKRASVAESFGMELFATSADQDFQRAFFITVCNYLVDHTGSVLIEQFLGLEGKQPSVPYSTFASALHHGRRVTLLPRSTILFQLLHLTMDGEEGIRRSLVFQIDNIAICEGGIASTQLPWDDNTQSGFFAYRRLVTTDQSEVHVIPEFIVFNGSDEHTIQVRQPGYADIVVPPGKIKPVWVKDRTMGLIMSLEYTDMKGFTPPMRVDNLGLRVAVLKSYQGYPLGSVALQTVIGAKDSKFVVKIGDIKRGSLESAGYSGDSIIDMRRDFLRFRIQASELEVTLKEYVAMQRVQAETQKPLRHIPMLRKKPLRTKSTPPAKQQKEKETPVCTFLLQRFTVDWQRVFKDELAADEKSLRKSVLISPERSQLSLVIHSILIKDERPETVYPVVFNSTSTASFLDLCVRIRGPLDSDLIKVDLVDMNLAHVKEVPQKMFLNTSEDFLWKLLDVADRIGSATAELASDGMQLKWDMEHGGYVVVVDNTDMGDESNYTPPRTGSIYDINKARVSPFTLILSFKRNPQASRYSNQNVKGGQIVKYFTQRLKFKIENADLTFSNYETSNLRGPSDRLVEVLQAVYLSRIKMKLVSIMAAATFQDWRSLASRADGDDTFVEGDLVRVTGNLAGKTANMVFKNTGKALGKGVTSVTNTVGNTFEEATGIVGARSFGAGVNSILSGVGGGLGDGLTGVGTGAGKAVQGFGRGTGQVIGGVTGGMLLVGKGIGQGVTQGDGKALVSGFSKGLTSVGTGVGQGVGTAVTGTADGVLSVGKGLFSGVRTIGKGIGGAFVGKKEDNSKGRRRSSTRSFSTGCACLSCSSFFP</sequence>